<reference evidence="1" key="1">
    <citation type="journal article" date="2021" name="Proc. Natl. Acad. Sci. U.S.A.">
        <title>A Catalog of Tens of Thousands of Viruses from Human Metagenomes Reveals Hidden Associations with Chronic Diseases.</title>
        <authorList>
            <person name="Tisza M.J."/>
            <person name="Buck C.B."/>
        </authorList>
    </citation>
    <scope>NUCLEOTIDE SEQUENCE</scope>
    <source>
        <strain evidence="1">Ct4uh47</strain>
    </source>
</reference>
<name>A0A8S5V5Z2_9CAUD</name>
<dbReference type="EMBL" id="BK016203">
    <property type="protein sequence ID" value="DAG02118.1"/>
    <property type="molecule type" value="Genomic_DNA"/>
</dbReference>
<accession>A0A8S5V5Z2</accession>
<sequence length="62" mass="7064">MQLEAAVEIQKAYRKLTSGEVPFTKKNMCAILVPLRDKYGLTDRQVLAVARNELTLEELMLL</sequence>
<evidence type="ECO:0000313" key="1">
    <source>
        <dbReference type="EMBL" id="DAG02118.1"/>
    </source>
</evidence>
<organism evidence="1">
    <name type="scientific">Myoviridae sp. ct4uh47</name>
    <dbReference type="NCBI Taxonomy" id="2825032"/>
    <lineage>
        <taxon>Viruses</taxon>
        <taxon>Duplodnaviria</taxon>
        <taxon>Heunggongvirae</taxon>
        <taxon>Uroviricota</taxon>
        <taxon>Caudoviricetes</taxon>
    </lineage>
</organism>
<protein>
    <submittedName>
        <fullName evidence="1">Uncharacterized protein</fullName>
    </submittedName>
</protein>
<proteinExistence type="predicted"/>